<gene>
    <name evidence="1" type="ORF">VRS74_08755</name>
</gene>
<name>A0ABU7GFM0_9SPHN</name>
<dbReference type="Proteomes" id="UP001343492">
    <property type="component" value="Unassembled WGS sequence"/>
</dbReference>
<reference evidence="1 2" key="1">
    <citation type="submission" date="2024-01" db="EMBL/GenBank/DDBJ databases">
        <title>The genome sequence of Erythrobacteraceae sp. strain 1XM1-14.</title>
        <authorList>
            <person name="Liu Y."/>
        </authorList>
    </citation>
    <scope>NUCLEOTIDE SEQUENCE [LARGE SCALE GENOMIC DNA]</scope>
    <source>
        <strain evidence="1 2">1XM1-14</strain>
    </source>
</reference>
<evidence type="ECO:0000313" key="1">
    <source>
        <dbReference type="EMBL" id="MEE1877772.1"/>
    </source>
</evidence>
<comment type="caution">
    <text evidence="1">The sequence shown here is derived from an EMBL/GenBank/DDBJ whole genome shotgun (WGS) entry which is preliminary data.</text>
</comment>
<dbReference type="RefSeq" id="WP_354144878.1">
    <property type="nucleotide sequence ID" value="NZ_JAZDQV010000007.1"/>
</dbReference>
<keyword evidence="2" id="KW-1185">Reference proteome</keyword>
<protein>
    <submittedName>
        <fullName evidence="1">Uncharacterized protein</fullName>
    </submittedName>
</protein>
<sequence length="59" mass="6450">MNETRALALPDGTAGEFELAHAARTTPGATWLERAERRVTTRLAGSEKFSSETWSLAET</sequence>
<accession>A0ABU7GFM0</accession>
<organism evidence="1 2">
    <name type="scientific">Altererythrobacter litoralis</name>
    <dbReference type="NCBI Taxonomy" id="3113904"/>
    <lineage>
        <taxon>Bacteria</taxon>
        <taxon>Pseudomonadati</taxon>
        <taxon>Pseudomonadota</taxon>
        <taxon>Alphaproteobacteria</taxon>
        <taxon>Sphingomonadales</taxon>
        <taxon>Erythrobacteraceae</taxon>
        <taxon>Altererythrobacter</taxon>
    </lineage>
</organism>
<proteinExistence type="predicted"/>
<evidence type="ECO:0000313" key="2">
    <source>
        <dbReference type="Proteomes" id="UP001343492"/>
    </source>
</evidence>
<dbReference type="EMBL" id="JAZDQV010000007">
    <property type="protein sequence ID" value="MEE1877772.1"/>
    <property type="molecule type" value="Genomic_DNA"/>
</dbReference>